<evidence type="ECO:0000256" key="17">
    <source>
        <dbReference type="SAM" id="MobiDB-lite"/>
    </source>
</evidence>
<dbReference type="Gene3D" id="1.10.510.10">
    <property type="entry name" value="Transferase(Phosphotransferase) domain 1"/>
    <property type="match status" value="1"/>
</dbReference>
<evidence type="ECO:0000256" key="9">
    <source>
        <dbReference type="ARBA" id="ARBA00022842"/>
    </source>
</evidence>
<dbReference type="InterPro" id="IPR019325">
    <property type="entry name" value="NEDD4/Bsd2"/>
</dbReference>
<dbReference type="GO" id="GO:0005737">
    <property type="term" value="C:cytoplasm"/>
    <property type="evidence" value="ECO:0007669"/>
    <property type="project" value="UniProtKB-ARBA"/>
</dbReference>
<feature type="compositionally biased region" description="Basic and acidic residues" evidence="17">
    <location>
        <begin position="1"/>
        <end position="12"/>
    </location>
</feature>
<comment type="activity regulation">
    <text evidence="16">Activated by threonine and tyrosine phosphorylation.</text>
</comment>
<dbReference type="Gene3D" id="3.30.200.20">
    <property type="entry name" value="Phosphorylase Kinase, domain 1"/>
    <property type="match status" value="1"/>
</dbReference>
<dbReference type="RefSeq" id="XP_035349754.1">
    <property type="nucleotide sequence ID" value="XM_035493861.1"/>
</dbReference>
<comment type="similarity">
    <text evidence="14 16">Belongs to the protein kinase superfamily. Ser/Thr protein kinase family. MAP kinase subfamily.</text>
</comment>
<organism evidence="19 20">
    <name type="scientific">Talaromyces rugulosus</name>
    <name type="common">Penicillium rugulosum</name>
    <dbReference type="NCBI Taxonomy" id="121627"/>
    <lineage>
        <taxon>Eukaryota</taxon>
        <taxon>Fungi</taxon>
        <taxon>Dikarya</taxon>
        <taxon>Ascomycota</taxon>
        <taxon>Pezizomycotina</taxon>
        <taxon>Eurotiomycetes</taxon>
        <taxon>Eurotiomycetidae</taxon>
        <taxon>Eurotiales</taxon>
        <taxon>Trichocomaceae</taxon>
        <taxon>Talaromyces</taxon>
        <taxon>Talaromyces sect. Islandici</taxon>
    </lineage>
</organism>
<keyword evidence="11" id="KW-0472">Membrane</keyword>
<dbReference type="PROSITE" id="PS00107">
    <property type="entry name" value="PROTEIN_KINASE_ATP"/>
    <property type="match status" value="1"/>
</dbReference>
<reference evidence="20" key="1">
    <citation type="submission" date="2020-06" db="EMBL/GenBank/DDBJ databases">
        <title>A chromosome-scale genome assembly of Talaromyces rugulosus W13939.</title>
        <authorList>
            <person name="Wang B."/>
            <person name="Guo L."/>
            <person name="Ye K."/>
            <person name="Wang L."/>
        </authorList>
    </citation>
    <scope>NUCLEOTIDE SEQUENCE [LARGE SCALE GENOMIC DNA]</scope>
    <source>
        <strain evidence="20">W13939</strain>
    </source>
</reference>
<evidence type="ECO:0000313" key="20">
    <source>
        <dbReference type="Proteomes" id="UP000509510"/>
    </source>
</evidence>
<gene>
    <name evidence="19" type="ORF">TRUGW13939_10751</name>
</gene>
<dbReference type="FunFam" id="1.10.510.10:FF:000013">
    <property type="entry name" value="Mitogen-activated protein kinase"/>
    <property type="match status" value="1"/>
</dbReference>
<dbReference type="InterPro" id="IPR011009">
    <property type="entry name" value="Kinase-like_dom_sf"/>
</dbReference>
<dbReference type="SUPFAM" id="SSF56112">
    <property type="entry name" value="Protein kinase-like (PK-like)"/>
    <property type="match status" value="1"/>
</dbReference>
<evidence type="ECO:0000256" key="13">
    <source>
        <dbReference type="ARBA" id="ARBA00048130"/>
    </source>
</evidence>
<feature type="compositionally biased region" description="Pro residues" evidence="17">
    <location>
        <begin position="32"/>
        <end position="41"/>
    </location>
</feature>
<protein>
    <recommendedName>
        <fullName evidence="16">Mitogen-activated protein kinase</fullName>
        <ecNumber evidence="16">2.7.11.24</ecNumber>
    </recommendedName>
</protein>
<keyword evidence="7 16" id="KW-0418">Kinase</keyword>
<dbReference type="GO" id="GO:0007034">
    <property type="term" value="P:vacuolar transport"/>
    <property type="evidence" value="ECO:0007669"/>
    <property type="project" value="InterPro"/>
</dbReference>
<dbReference type="EC" id="2.7.11.24" evidence="16"/>
<feature type="compositionally biased region" description="Polar residues" evidence="17">
    <location>
        <begin position="127"/>
        <end position="145"/>
    </location>
</feature>
<proteinExistence type="inferred from homology"/>
<keyword evidence="5" id="KW-0812">Transmembrane</keyword>
<dbReference type="KEGG" id="trg:TRUGW13939_10751"/>
<evidence type="ECO:0000256" key="3">
    <source>
        <dbReference type="ARBA" id="ARBA00022527"/>
    </source>
</evidence>
<dbReference type="Pfam" id="PF00069">
    <property type="entry name" value="Pkinase"/>
    <property type="match status" value="1"/>
</dbReference>
<dbReference type="FunFam" id="3.30.200.20:FF:000157">
    <property type="entry name" value="Mitogen-activated protein kinase"/>
    <property type="match status" value="1"/>
</dbReference>
<keyword evidence="3 16" id="KW-0723">Serine/threonine-protein kinase</keyword>
<dbReference type="PANTHER" id="PTHR24055">
    <property type="entry name" value="MITOGEN-ACTIVATED PROTEIN KINASE"/>
    <property type="match status" value="1"/>
</dbReference>
<dbReference type="PROSITE" id="PS50011">
    <property type="entry name" value="PROTEIN_KINASE_DOM"/>
    <property type="match status" value="1"/>
</dbReference>
<dbReference type="GO" id="GO:0030001">
    <property type="term" value="P:metal ion transport"/>
    <property type="evidence" value="ECO:0007669"/>
    <property type="project" value="InterPro"/>
</dbReference>
<dbReference type="OrthoDB" id="192887at2759"/>
<feature type="compositionally biased region" description="Low complexity" evidence="17">
    <location>
        <begin position="109"/>
        <end position="120"/>
    </location>
</feature>
<name>A0A7H8RAV0_TALRU</name>
<comment type="subcellular location">
    <subcellularLocation>
        <location evidence="2">Membrane</location>
        <topology evidence="2">Multi-pass membrane protein</topology>
    </subcellularLocation>
</comment>
<dbReference type="PROSITE" id="PS00108">
    <property type="entry name" value="PROTEIN_KINASE_ST"/>
    <property type="match status" value="1"/>
</dbReference>
<dbReference type="GO" id="GO:0004707">
    <property type="term" value="F:MAP kinase activity"/>
    <property type="evidence" value="ECO:0007669"/>
    <property type="project" value="UniProtKB-EC"/>
</dbReference>
<feature type="region of interest" description="Disordered" evidence="17">
    <location>
        <begin position="874"/>
        <end position="904"/>
    </location>
</feature>
<evidence type="ECO:0000256" key="14">
    <source>
        <dbReference type="ARBA" id="ARBA00061056"/>
    </source>
</evidence>
<dbReference type="GO" id="GO:0006950">
    <property type="term" value="P:response to stress"/>
    <property type="evidence" value="ECO:0007669"/>
    <property type="project" value="UniProtKB-ARBA"/>
</dbReference>
<feature type="region of interest" description="Disordered" evidence="17">
    <location>
        <begin position="475"/>
        <end position="581"/>
    </location>
</feature>
<evidence type="ECO:0000256" key="5">
    <source>
        <dbReference type="ARBA" id="ARBA00022692"/>
    </source>
</evidence>
<accession>A0A7H8RAV0</accession>
<evidence type="ECO:0000256" key="10">
    <source>
        <dbReference type="ARBA" id="ARBA00022989"/>
    </source>
</evidence>
<keyword evidence="10" id="KW-1133">Transmembrane helix</keyword>
<evidence type="ECO:0000256" key="12">
    <source>
        <dbReference type="ARBA" id="ARBA00047919"/>
    </source>
</evidence>
<feature type="region of interest" description="Disordered" evidence="17">
    <location>
        <begin position="1334"/>
        <end position="1387"/>
    </location>
</feature>
<feature type="region of interest" description="Disordered" evidence="17">
    <location>
        <begin position="257"/>
        <end position="296"/>
    </location>
</feature>
<comment type="cofactor">
    <cofactor evidence="1 16">
        <name>Mg(2+)</name>
        <dbReference type="ChEBI" id="CHEBI:18420"/>
    </cofactor>
</comment>
<dbReference type="GO" id="GO:0005524">
    <property type="term" value="F:ATP binding"/>
    <property type="evidence" value="ECO:0007669"/>
    <property type="project" value="UniProtKB-UniRule"/>
</dbReference>
<dbReference type="GO" id="GO:0016020">
    <property type="term" value="C:membrane"/>
    <property type="evidence" value="ECO:0007669"/>
    <property type="project" value="UniProtKB-SubCell"/>
</dbReference>
<dbReference type="InterPro" id="IPR050117">
    <property type="entry name" value="MAPK"/>
</dbReference>
<dbReference type="CDD" id="cd07857">
    <property type="entry name" value="STKc_MPK1"/>
    <property type="match status" value="1"/>
</dbReference>
<evidence type="ECO:0000256" key="15">
    <source>
        <dbReference type="PROSITE-ProRule" id="PRU10141"/>
    </source>
</evidence>
<dbReference type="InterPro" id="IPR008271">
    <property type="entry name" value="Ser/Thr_kinase_AS"/>
</dbReference>
<feature type="compositionally biased region" description="Basic and acidic residues" evidence="17">
    <location>
        <begin position="552"/>
        <end position="577"/>
    </location>
</feature>
<comment type="catalytic activity">
    <reaction evidence="12">
        <text>L-threonyl-[protein] + ATP = O-phospho-L-threonyl-[protein] + ADP + H(+)</text>
        <dbReference type="Rhea" id="RHEA:46608"/>
        <dbReference type="Rhea" id="RHEA-COMP:11060"/>
        <dbReference type="Rhea" id="RHEA-COMP:11605"/>
        <dbReference type="ChEBI" id="CHEBI:15378"/>
        <dbReference type="ChEBI" id="CHEBI:30013"/>
        <dbReference type="ChEBI" id="CHEBI:30616"/>
        <dbReference type="ChEBI" id="CHEBI:61977"/>
        <dbReference type="ChEBI" id="CHEBI:456216"/>
        <dbReference type="EC" id="2.7.11.24"/>
    </reaction>
    <physiologicalReaction direction="left-to-right" evidence="12">
        <dbReference type="Rhea" id="RHEA:46609"/>
    </physiologicalReaction>
</comment>
<dbReference type="PROSITE" id="PS01351">
    <property type="entry name" value="MAPK"/>
    <property type="match status" value="1"/>
</dbReference>
<evidence type="ECO:0000256" key="16">
    <source>
        <dbReference type="RuleBase" id="RU361165"/>
    </source>
</evidence>
<feature type="compositionally biased region" description="Pro residues" evidence="17">
    <location>
        <begin position="512"/>
        <end position="532"/>
    </location>
</feature>
<comment type="catalytic activity">
    <reaction evidence="13">
        <text>L-seryl-[protein] + ATP = O-phospho-L-seryl-[protein] + ADP + H(+)</text>
        <dbReference type="Rhea" id="RHEA:17989"/>
        <dbReference type="Rhea" id="RHEA-COMP:9863"/>
        <dbReference type="Rhea" id="RHEA-COMP:11604"/>
        <dbReference type="ChEBI" id="CHEBI:15378"/>
        <dbReference type="ChEBI" id="CHEBI:29999"/>
        <dbReference type="ChEBI" id="CHEBI:30616"/>
        <dbReference type="ChEBI" id="CHEBI:83421"/>
        <dbReference type="ChEBI" id="CHEBI:456216"/>
        <dbReference type="EC" id="2.7.11.24"/>
    </reaction>
    <physiologicalReaction direction="left-to-right" evidence="13">
        <dbReference type="Rhea" id="RHEA:17990"/>
    </physiologicalReaction>
</comment>
<evidence type="ECO:0000256" key="1">
    <source>
        <dbReference type="ARBA" id="ARBA00001946"/>
    </source>
</evidence>
<feature type="domain" description="Protein kinase" evidence="18">
    <location>
        <begin position="989"/>
        <end position="1280"/>
    </location>
</feature>
<feature type="compositionally biased region" description="Acidic residues" evidence="17">
    <location>
        <begin position="67"/>
        <end position="85"/>
    </location>
</feature>
<feature type="region of interest" description="Disordered" evidence="17">
    <location>
        <begin position="1"/>
        <end position="151"/>
    </location>
</feature>
<dbReference type="Proteomes" id="UP000509510">
    <property type="component" value="Chromosome VI"/>
</dbReference>
<evidence type="ECO:0000259" key="18">
    <source>
        <dbReference type="PROSITE" id="PS50011"/>
    </source>
</evidence>
<feature type="compositionally biased region" description="Low complexity" evidence="17">
    <location>
        <begin position="42"/>
        <end position="51"/>
    </location>
</feature>
<dbReference type="Pfam" id="PF10176">
    <property type="entry name" value="NEDD4_Bsd2"/>
    <property type="match status" value="1"/>
</dbReference>
<dbReference type="InterPro" id="IPR017441">
    <property type="entry name" value="Protein_kinase_ATP_BS"/>
</dbReference>
<dbReference type="EMBL" id="CP055903">
    <property type="protein sequence ID" value="QKX63580.1"/>
    <property type="molecule type" value="Genomic_DNA"/>
</dbReference>
<keyword evidence="4 16" id="KW-0808">Transferase</keyword>
<evidence type="ECO:0000256" key="8">
    <source>
        <dbReference type="ARBA" id="ARBA00022840"/>
    </source>
</evidence>
<sequence>MSSQRYERVNAHDEDDEDSHVEAFPPVSNLAPPIPSSPPPSFHSRSSSPSSHRLFHEDPMHGAANNDMEDAFDDGEDSDDGDEPDDRQRLMRGDPTVASPETVPSADNTTTESPQSSSTQRRGTLLPTFSPSAASRSVGMGSSNDGVFANLNAKPERGEKDEDLPPSYEQAAADATPPYWETTIMAPGMSSDEVYVDGLPVGSIFSFIWNGMISMSFQLVGFLLTYLLHTTHAAKNGSKAGLGLTLVQYGFYMKGSGDSRSGKDNDEYTPPPDPNSHNFDPNSIGDNAAAGVGAQGNGDSSNGAMAAITTNEWISYALMIVGWFILIRSVSEFLRARRHEQLVLQSPDRGLSVPVIAEGERSETVHNTGRKLADTNFASRRFMAETAPVEARSLSSVTAIAANPPAYPRNPTQERLDRLVLYIVKVPGSRDVILTPLKPPTKSNISSEAVNSSLYYLHVASEADEDVLRSIGSENGQQQHQDGHMSGLPTETVPRLNDFHRKPVGGAAESQPTPPSPPPPPHREFPPSPVIPRKPTTASNSPVSPINPPYPHGEDRNEVPDYHNHHGPPLEHNDDSNHFTIPRRPVTIYDDALLGAVPRPSLTIQAPAEEDYSNNYGRERPRLSMENEYPGQERRHSQMAEKVPSPITPNQRPSSSFKITIIRRDPASGHQWNVGTMSSFDEDNGSIHVEITNPGYGKFLNNESFSLAAVGQTLPGVGHAENTAAEAIKAMMHNTPRNDGPPDTVFHREVTPIRHNHPQGSHQRSGSADSKVADMVVNPKVSRGYYSFTSPWNGNCAFVASINGLGIKCKHTIPGPSMSGPQENHNNNAEVTVSELRFNIPFPLDQHFRSPLLSVWGEKGGKRGALAQMITSNIQKVQQARTRARSESNPIRPPSGSSSEDLTADEDRLDFSLAREPGGGGMDGRSAKLGKLIIEDEGIKMIDLVVAASMGNTQYSLPSNTRVTVTMSDLHQRKTFKVFNQDFVVDDRYNVTKELGQGAYGIVCAAVNSQTNEGVAVKKVTNVFSKKILAKRALREIKLLQHFRGHRNITCLYDMDIPRPDNFNETYLYEELMECDLAAIIRSGQPLTDAHFQSFIYQILCGLKYIHSANVLHRDLKPGNLLVNADCELKICDFGLARGFSIDPEENAGYMTEYVATRWYRAPEIMLSFQSYTKAIDVWSVGCILAELLGGRPFFKGRDYVDQLNQILHYLGTPAEETLCRIGSPRAQEYVRNLPFMPKVPFQRLFPGANLDALDLLDRMLAFDPSQRVSVEEALEHRYLQIWHDASDEPSCPTTFDFHFEVVEDVGEMRKMILDEVINFRAVVRQQQQAAIQAQQSQQAPQNVPIPDHNQQNTWKQDEPRPQEATLSNSHQNDLEASLQRGSDFVH</sequence>
<evidence type="ECO:0000313" key="19">
    <source>
        <dbReference type="EMBL" id="QKX63580.1"/>
    </source>
</evidence>
<evidence type="ECO:0000256" key="2">
    <source>
        <dbReference type="ARBA" id="ARBA00004141"/>
    </source>
</evidence>
<feature type="binding site" evidence="15">
    <location>
        <position position="1019"/>
    </location>
    <ligand>
        <name>ATP</name>
        <dbReference type="ChEBI" id="CHEBI:30616"/>
    </ligand>
</feature>
<keyword evidence="9 16" id="KW-0460">Magnesium</keyword>
<dbReference type="SMART" id="SM00220">
    <property type="entry name" value="S_TKc"/>
    <property type="match status" value="1"/>
</dbReference>
<evidence type="ECO:0000256" key="6">
    <source>
        <dbReference type="ARBA" id="ARBA00022741"/>
    </source>
</evidence>
<keyword evidence="8 15" id="KW-0067">ATP-binding</keyword>
<keyword evidence="20" id="KW-1185">Reference proteome</keyword>
<evidence type="ECO:0000256" key="7">
    <source>
        <dbReference type="ARBA" id="ARBA00022777"/>
    </source>
</evidence>
<dbReference type="InterPro" id="IPR003527">
    <property type="entry name" value="MAP_kinase_CS"/>
</dbReference>
<evidence type="ECO:0000256" key="11">
    <source>
        <dbReference type="ARBA" id="ARBA00023136"/>
    </source>
</evidence>
<dbReference type="CDD" id="cd22212">
    <property type="entry name" value="NDFIP-like"/>
    <property type="match status" value="1"/>
</dbReference>
<evidence type="ECO:0000256" key="4">
    <source>
        <dbReference type="ARBA" id="ARBA00022679"/>
    </source>
</evidence>
<dbReference type="GeneID" id="55998230"/>
<keyword evidence="6 15" id="KW-0547">Nucleotide-binding</keyword>
<dbReference type="InterPro" id="IPR000719">
    <property type="entry name" value="Prot_kinase_dom"/>
</dbReference>